<evidence type="ECO:0000256" key="1">
    <source>
        <dbReference type="SAM" id="MobiDB-lite"/>
    </source>
</evidence>
<evidence type="ECO:0000313" key="2">
    <source>
        <dbReference type="EMBL" id="MFC6953369.1"/>
    </source>
</evidence>
<sequence>MLRNASPALDDLGKPKANHTLNYQTTIATKTGYNAIEPMQTALFSVSLNGTIQLDAWGVVTCDEHIERITLAVEDGNLTVDSLTCRNDPEDGTRSTTPDDPASTDPMAAVHTVARSTNL</sequence>
<evidence type="ECO:0000313" key="3">
    <source>
        <dbReference type="Proteomes" id="UP001596395"/>
    </source>
</evidence>
<protein>
    <recommendedName>
        <fullName evidence="4">Halobacterial output domain-containing protein</fullName>
    </recommendedName>
</protein>
<dbReference type="Proteomes" id="UP001596395">
    <property type="component" value="Unassembled WGS sequence"/>
</dbReference>
<dbReference type="EMBL" id="JBHSXN010000002">
    <property type="protein sequence ID" value="MFC6953369.1"/>
    <property type="molecule type" value="Genomic_DNA"/>
</dbReference>
<name>A0ABD5VCU9_9EURY</name>
<gene>
    <name evidence="2" type="ORF">ACFQGB_10890</name>
</gene>
<comment type="caution">
    <text evidence="2">The sequence shown here is derived from an EMBL/GenBank/DDBJ whole genome shotgun (WGS) entry which is preliminary data.</text>
</comment>
<evidence type="ECO:0008006" key="4">
    <source>
        <dbReference type="Google" id="ProtNLM"/>
    </source>
</evidence>
<dbReference type="AlphaFoldDB" id="A0ABD5VCU9"/>
<proteinExistence type="predicted"/>
<accession>A0ABD5VCU9</accession>
<reference evidence="2 3" key="1">
    <citation type="journal article" date="2019" name="Int. J. Syst. Evol. Microbiol.">
        <title>The Global Catalogue of Microorganisms (GCM) 10K type strain sequencing project: providing services to taxonomists for standard genome sequencing and annotation.</title>
        <authorList>
            <consortium name="The Broad Institute Genomics Platform"/>
            <consortium name="The Broad Institute Genome Sequencing Center for Infectious Disease"/>
            <person name="Wu L."/>
            <person name="Ma J."/>
        </authorList>
    </citation>
    <scope>NUCLEOTIDE SEQUENCE [LARGE SCALE GENOMIC DNA]</scope>
    <source>
        <strain evidence="2 3">GX26</strain>
    </source>
</reference>
<keyword evidence="3" id="KW-1185">Reference proteome</keyword>
<dbReference type="RefSeq" id="WP_336350330.1">
    <property type="nucleotide sequence ID" value="NZ_JAZAQL010000002.1"/>
</dbReference>
<feature type="region of interest" description="Disordered" evidence="1">
    <location>
        <begin position="83"/>
        <end position="107"/>
    </location>
</feature>
<organism evidence="2 3">
    <name type="scientific">Halorubellus litoreus</name>
    <dbReference type="NCBI Taxonomy" id="755308"/>
    <lineage>
        <taxon>Archaea</taxon>
        <taxon>Methanobacteriati</taxon>
        <taxon>Methanobacteriota</taxon>
        <taxon>Stenosarchaea group</taxon>
        <taxon>Halobacteria</taxon>
        <taxon>Halobacteriales</taxon>
        <taxon>Halorubellaceae</taxon>
        <taxon>Halorubellus</taxon>
    </lineage>
</organism>